<evidence type="ECO:0000256" key="4">
    <source>
        <dbReference type="ARBA" id="ARBA00023098"/>
    </source>
</evidence>
<comment type="pathway">
    <text evidence="1">Lipid metabolism.</text>
</comment>
<dbReference type="SUPFAM" id="SSF69593">
    <property type="entry name" value="Glycerol-3-phosphate (1)-acyltransferase"/>
    <property type="match status" value="1"/>
</dbReference>
<evidence type="ECO:0000259" key="6">
    <source>
        <dbReference type="SMART" id="SM00563"/>
    </source>
</evidence>
<dbReference type="PANTHER" id="PTHR10434:SF64">
    <property type="entry name" value="1-ACYL-SN-GLYCEROL-3-PHOSPHATE ACYLTRANSFERASE-RELATED"/>
    <property type="match status" value="1"/>
</dbReference>
<dbReference type="SMART" id="SM00563">
    <property type="entry name" value="PlsC"/>
    <property type="match status" value="1"/>
</dbReference>
<sequence>MSLKPTDRPVPPLAPAPWPVRLLRLGRLVLHLVRGLWLVGTRYHRLSLAGRAVITQRWSCHLMKILGMEVRIVGTPPSDVFPPNTLLVANHVSWLDIFALNSVTVSRFVAKKEIRDWPVVGWLAKNAGTIFIDRSNRRDASRVNTQLARALESGGCMAVFPEGTTSDGSGLLPFKASLFESVRLSRGMVQPVAIRYFDAAERFTTAAAYAGDLSFIASLGNVLRMRHMTVELAFGQPLQAGSSRYDSRFALSEAARGEVARRLMLLPAPPDMAETLPPCPPV</sequence>
<dbReference type="PANTHER" id="PTHR10434">
    <property type="entry name" value="1-ACYL-SN-GLYCEROL-3-PHOSPHATE ACYLTRANSFERASE"/>
    <property type="match status" value="1"/>
</dbReference>
<keyword evidence="2" id="KW-0444">Lipid biosynthesis</keyword>
<keyword evidence="3 7" id="KW-0808">Transferase</keyword>
<keyword evidence="8" id="KW-1185">Reference proteome</keyword>
<dbReference type="CDD" id="cd07989">
    <property type="entry name" value="LPLAT_AGPAT-like"/>
    <property type="match status" value="1"/>
</dbReference>
<keyword evidence="5 7" id="KW-0012">Acyltransferase</keyword>
<dbReference type="AlphaFoldDB" id="A0A0K6GTD3"/>
<evidence type="ECO:0000313" key="8">
    <source>
        <dbReference type="Proteomes" id="UP000243535"/>
    </source>
</evidence>
<keyword evidence="4" id="KW-0443">Lipid metabolism</keyword>
<accession>A0A0K6GTD3</accession>
<dbReference type="EMBL" id="CYHA01000001">
    <property type="protein sequence ID" value="CUA81771.1"/>
    <property type="molecule type" value="Genomic_DNA"/>
</dbReference>
<evidence type="ECO:0000256" key="3">
    <source>
        <dbReference type="ARBA" id="ARBA00022679"/>
    </source>
</evidence>
<evidence type="ECO:0000313" key="7">
    <source>
        <dbReference type="EMBL" id="CUA81771.1"/>
    </source>
</evidence>
<dbReference type="STRING" id="375574.GCA_001418035_00414"/>
<evidence type="ECO:0000256" key="5">
    <source>
        <dbReference type="ARBA" id="ARBA00023315"/>
    </source>
</evidence>
<reference evidence="8" key="1">
    <citation type="submission" date="2015-08" db="EMBL/GenBank/DDBJ databases">
        <authorList>
            <person name="Varghese N."/>
        </authorList>
    </citation>
    <scope>NUCLEOTIDE SEQUENCE [LARGE SCALE GENOMIC DNA]</scope>
    <source>
        <strain evidence="8">DSM 17901</strain>
    </source>
</reference>
<gene>
    <name evidence="7" type="ORF">Ga0061063_0616</name>
</gene>
<dbReference type="GO" id="GO:0006654">
    <property type="term" value="P:phosphatidic acid biosynthetic process"/>
    <property type="evidence" value="ECO:0007669"/>
    <property type="project" value="TreeGrafter"/>
</dbReference>
<evidence type="ECO:0000256" key="2">
    <source>
        <dbReference type="ARBA" id="ARBA00022516"/>
    </source>
</evidence>
<proteinExistence type="predicted"/>
<dbReference type="Proteomes" id="UP000243535">
    <property type="component" value="Unassembled WGS sequence"/>
</dbReference>
<protein>
    <submittedName>
        <fullName evidence="7">Lyso-ornithine lipid acyltransferase</fullName>
    </submittedName>
</protein>
<dbReference type="InterPro" id="IPR002123">
    <property type="entry name" value="Plipid/glycerol_acylTrfase"/>
</dbReference>
<dbReference type="Pfam" id="PF01553">
    <property type="entry name" value="Acyltransferase"/>
    <property type="match status" value="1"/>
</dbReference>
<organism evidence="7 8">
    <name type="scientific">Gulbenkiania indica</name>
    <dbReference type="NCBI Taxonomy" id="375574"/>
    <lineage>
        <taxon>Bacteria</taxon>
        <taxon>Pseudomonadati</taxon>
        <taxon>Pseudomonadota</taxon>
        <taxon>Betaproteobacteria</taxon>
        <taxon>Neisseriales</taxon>
        <taxon>Chromobacteriaceae</taxon>
        <taxon>Gulbenkiania</taxon>
    </lineage>
</organism>
<dbReference type="GO" id="GO:0003841">
    <property type="term" value="F:1-acylglycerol-3-phosphate O-acyltransferase activity"/>
    <property type="evidence" value="ECO:0007669"/>
    <property type="project" value="TreeGrafter"/>
</dbReference>
<evidence type="ECO:0000256" key="1">
    <source>
        <dbReference type="ARBA" id="ARBA00005189"/>
    </source>
</evidence>
<dbReference type="RefSeq" id="WP_245622674.1">
    <property type="nucleotide sequence ID" value="NZ_CYHA01000001.1"/>
</dbReference>
<name>A0A0K6GTD3_9NEIS</name>
<feature type="domain" description="Phospholipid/glycerol acyltransferase" evidence="6">
    <location>
        <begin position="85"/>
        <end position="197"/>
    </location>
</feature>